<name>A0ABU1TL54_9FLAO</name>
<evidence type="ECO:0000313" key="1">
    <source>
        <dbReference type="EMBL" id="MDR6966581.1"/>
    </source>
</evidence>
<gene>
    <name evidence="1" type="ORF">J2X31_000579</name>
</gene>
<sequence length="213" mass="23865">MKTNFKIIATAIITSLLFACSSNDDNQKIEVVNIDATSYVLAGKILNNHLTIITFNADNQALIKSLEQDIQVNYSVHGDTIKIENYGFIKIQDNAIVSSDIDGLDFDQAELLLPASENAFKDKDFGGIVATSSGMQFQHYVRFSSDGSLYGISNVFNQATPNSEYELIYNIAGTHQTESYTDIFYLHNNILFYEIVNQQFGIVYYYSEGLSQQ</sequence>
<evidence type="ECO:0000313" key="2">
    <source>
        <dbReference type="Proteomes" id="UP001255185"/>
    </source>
</evidence>
<dbReference type="RefSeq" id="WP_310024241.1">
    <property type="nucleotide sequence ID" value="NZ_JAVDVI010000002.1"/>
</dbReference>
<evidence type="ECO:0008006" key="3">
    <source>
        <dbReference type="Google" id="ProtNLM"/>
    </source>
</evidence>
<accession>A0ABU1TL54</accession>
<protein>
    <recommendedName>
        <fullName evidence="3">DUF4249 family protein</fullName>
    </recommendedName>
</protein>
<comment type="caution">
    <text evidence="1">The sequence shown here is derived from an EMBL/GenBank/DDBJ whole genome shotgun (WGS) entry which is preliminary data.</text>
</comment>
<dbReference type="EMBL" id="JAVDVI010000002">
    <property type="protein sequence ID" value="MDR6966581.1"/>
    <property type="molecule type" value="Genomic_DNA"/>
</dbReference>
<reference evidence="1 2" key="1">
    <citation type="submission" date="2023-07" db="EMBL/GenBank/DDBJ databases">
        <title>Sorghum-associated microbial communities from plants grown in Nebraska, USA.</title>
        <authorList>
            <person name="Schachtman D."/>
        </authorList>
    </citation>
    <scope>NUCLEOTIDE SEQUENCE [LARGE SCALE GENOMIC DNA]</scope>
    <source>
        <strain evidence="1 2">3773</strain>
    </source>
</reference>
<dbReference type="Proteomes" id="UP001255185">
    <property type="component" value="Unassembled WGS sequence"/>
</dbReference>
<proteinExistence type="predicted"/>
<organism evidence="1 2">
    <name type="scientific">Flavobacterium arsenatis</name>
    <dbReference type="NCBI Taxonomy" id="1484332"/>
    <lineage>
        <taxon>Bacteria</taxon>
        <taxon>Pseudomonadati</taxon>
        <taxon>Bacteroidota</taxon>
        <taxon>Flavobacteriia</taxon>
        <taxon>Flavobacteriales</taxon>
        <taxon>Flavobacteriaceae</taxon>
        <taxon>Flavobacterium</taxon>
    </lineage>
</organism>
<keyword evidence="2" id="KW-1185">Reference proteome</keyword>
<dbReference type="PROSITE" id="PS51257">
    <property type="entry name" value="PROKAR_LIPOPROTEIN"/>
    <property type="match status" value="1"/>
</dbReference>